<reference evidence="2" key="1">
    <citation type="submission" date="2023-03" db="EMBL/GenBank/DDBJ databases">
        <title>Near-Complete genome sequence of Lipomyces tetrasporous NRRL Y-64009, an oleaginous yeast capable of growing on lignocellulosic hydrolysates.</title>
        <authorList>
            <consortium name="Lawrence Berkeley National Laboratory"/>
            <person name="Jagtap S.S."/>
            <person name="Liu J.-J."/>
            <person name="Walukiewicz H.E."/>
            <person name="Pangilinan J."/>
            <person name="Lipzen A."/>
            <person name="Ahrendt S."/>
            <person name="Koriabine M."/>
            <person name="Cobaugh K."/>
            <person name="Salamov A."/>
            <person name="Yoshinaga Y."/>
            <person name="Ng V."/>
            <person name="Daum C."/>
            <person name="Grigoriev I.V."/>
            <person name="Slininger P.J."/>
            <person name="Dien B.S."/>
            <person name="Jin Y.-S."/>
            <person name="Rao C.V."/>
        </authorList>
    </citation>
    <scope>NUCLEOTIDE SEQUENCE</scope>
    <source>
        <strain evidence="2">NRRL Y-64009</strain>
    </source>
</reference>
<feature type="compositionally biased region" description="Polar residues" evidence="1">
    <location>
        <begin position="234"/>
        <end position="243"/>
    </location>
</feature>
<accession>A0AAD7QRF6</accession>
<proteinExistence type="predicted"/>
<dbReference type="Proteomes" id="UP001217417">
    <property type="component" value="Unassembled WGS sequence"/>
</dbReference>
<comment type="caution">
    <text evidence="2">The sequence shown here is derived from an EMBL/GenBank/DDBJ whole genome shotgun (WGS) entry which is preliminary data.</text>
</comment>
<feature type="region of interest" description="Disordered" evidence="1">
    <location>
        <begin position="225"/>
        <end position="244"/>
    </location>
</feature>
<keyword evidence="3" id="KW-1185">Reference proteome</keyword>
<feature type="region of interest" description="Disordered" evidence="1">
    <location>
        <begin position="1"/>
        <end position="93"/>
    </location>
</feature>
<sequence>MSSAPLRFSSLDVFQPPPNSSHSGGAVTKPSPMLQFTYSPSKRPSSGSTYSEVDSNASRLSQISSPTSLSPSSMLGPESPSCPAPRRQSSVKLQQVPPQILLPFVDRPSEMDSLMTYNESFFSLLKGSVGDDVYGKQLLPLFRSPRDKLDDIAFLLSIKRILCAGGESSSRMWIEFCRIVGCDDHELLSPYTPSAAFSRLPPSLDGAAETNDEVEKVQFRNQNPFTSHRREYSESTGGVSPTFTFHDPIIEED</sequence>
<evidence type="ECO:0000313" key="3">
    <source>
        <dbReference type="Proteomes" id="UP001217417"/>
    </source>
</evidence>
<gene>
    <name evidence="2" type="ORF">POJ06DRAFT_255220</name>
</gene>
<dbReference type="EMBL" id="JARPMG010000006">
    <property type="protein sequence ID" value="KAJ8100025.1"/>
    <property type="molecule type" value="Genomic_DNA"/>
</dbReference>
<dbReference type="AlphaFoldDB" id="A0AAD7QRF6"/>
<feature type="compositionally biased region" description="Polar residues" evidence="1">
    <location>
        <begin position="34"/>
        <end position="57"/>
    </location>
</feature>
<dbReference type="GeneID" id="80883034"/>
<dbReference type="RefSeq" id="XP_056043475.1">
    <property type="nucleotide sequence ID" value="XM_056187868.1"/>
</dbReference>
<evidence type="ECO:0000313" key="2">
    <source>
        <dbReference type="EMBL" id="KAJ8100025.1"/>
    </source>
</evidence>
<feature type="compositionally biased region" description="Low complexity" evidence="1">
    <location>
        <begin position="58"/>
        <end position="77"/>
    </location>
</feature>
<evidence type="ECO:0000256" key="1">
    <source>
        <dbReference type="SAM" id="MobiDB-lite"/>
    </source>
</evidence>
<name>A0AAD7QRF6_9ASCO</name>
<protein>
    <submittedName>
        <fullName evidence="2">Uncharacterized protein</fullName>
    </submittedName>
</protein>
<organism evidence="2 3">
    <name type="scientific">Lipomyces tetrasporus</name>
    <dbReference type="NCBI Taxonomy" id="54092"/>
    <lineage>
        <taxon>Eukaryota</taxon>
        <taxon>Fungi</taxon>
        <taxon>Dikarya</taxon>
        <taxon>Ascomycota</taxon>
        <taxon>Saccharomycotina</taxon>
        <taxon>Lipomycetes</taxon>
        <taxon>Lipomycetales</taxon>
        <taxon>Lipomycetaceae</taxon>
        <taxon>Lipomyces</taxon>
    </lineage>
</organism>